<comment type="caution">
    <text evidence="9">The sequence shown here is derived from an EMBL/GenBank/DDBJ whole genome shotgun (WGS) entry which is preliminary data.</text>
</comment>
<keyword evidence="5" id="KW-1015">Disulfide bond</keyword>
<dbReference type="PANTHER" id="PTHR13814:SF6">
    <property type="entry name" value="ALPHA-2-HS-GLYCOPROTEIN"/>
    <property type="match status" value="1"/>
</dbReference>
<comment type="subcellular location">
    <subcellularLocation>
        <location evidence="1">Secreted</location>
    </subcellularLocation>
</comment>
<dbReference type="GO" id="GO:0031012">
    <property type="term" value="C:extracellular matrix"/>
    <property type="evidence" value="ECO:0007669"/>
    <property type="project" value="TreeGrafter"/>
</dbReference>
<dbReference type="PROSITE" id="PS51529">
    <property type="entry name" value="CYSTATIN_FETUIN_A"/>
    <property type="match status" value="1"/>
</dbReference>
<evidence type="ECO:0000256" key="7">
    <source>
        <dbReference type="SAM" id="SignalP"/>
    </source>
</evidence>
<gene>
    <name evidence="9" type="ORF">AMELA_G00067200</name>
</gene>
<evidence type="ECO:0000256" key="3">
    <source>
        <dbReference type="ARBA" id="ARBA00022729"/>
    </source>
</evidence>
<evidence type="ECO:0000256" key="2">
    <source>
        <dbReference type="ARBA" id="ARBA00022525"/>
    </source>
</evidence>
<reference evidence="9 10" key="1">
    <citation type="submission" date="2020-02" db="EMBL/GenBank/DDBJ databases">
        <title>A chromosome-scale genome assembly of the black bullhead catfish (Ameiurus melas).</title>
        <authorList>
            <person name="Wen M."/>
            <person name="Zham M."/>
            <person name="Cabau C."/>
            <person name="Klopp C."/>
            <person name="Donnadieu C."/>
            <person name="Roques C."/>
            <person name="Bouchez O."/>
            <person name="Lampietro C."/>
            <person name="Jouanno E."/>
            <person name="Herpin A."/>
            <person name="Louis A."/>
            <person name="Berthelot C."/>
            <person name="Parey E."/>
            <person name="Roest-Crollius H."/>
            <person name="Braasch I."/>
            <person name="Postlethwait J."/>
            <person name="Robinson-Rechavi M."/>
            <person name="Echchiki A."/>
            <person name="Begum T."/>
            <person name="Montfort J."/>
            <person name="Schartl M."/>
            <person name="Bobe J."/>
            <person name="Guiguen Y."/>
        </authorList>
    </citation>
    <scope>NUCLEOTIDE SEQUENCE [LARGE SCALE GENOMIC DNA]</scope>
    <source>
        <strain evidence="9">M_S1</strain>
        <tissue evidence="9">Blood</tissue>
    </source>
</reference>
<dbReference type="InterPro" id="IPR000010">
    <property type="entry name" value="Cystatin_dom"/>
</dbReference>
<dbReference type="InterPro" id="IPR050735">
    <property type="entry name" value="Kininogen_Fetuin_HRG"/>
</dbReference>
<sequence>MMNLGVVVALLGLVACGSCKPVVHNFTLALCDSPEAEAATQVALDFINAQHTHGYKYTLNQIEDIKIINEVDGTHTYLLELEFLETKCHVHSPKPVPLCDVRTKIETAVEADCDVALSEAGGQFSVKAFKCKTELESFRPCVGCSFLLPLIDTDGTQLVQSSLEHFNKNHTLNAKFALLDVGRLSSQVVSGGRLLRAEYAIIETNCTSVDDDICVPLDHVVARYGFCHSEAHGLDPKVDCEIFLVTKNTTTLPAPPAGPGGSTSTTHGFKHHKLTALHDPDATGLLSAESESAEKAAIVNRTVADPQPNMVLAAEPVVLLPGCPGKIRHF</sequence>
<feature type="signal peptide" evidence="7">
    <location>
        <begin position="1"/>
        <end position="19"/>
    </location>
</feature>
<evidence type="ECO:0000256" key="4">
    <source>
        <dbReference type="ARBA" id="ARBA00022737"/>
    </source>
</evidence>
<evidence type="ECO:0000259" key="8">
    <source>
        <dbReference type="PROSITE" id="PS51529"/>
    </source>
</evidence>
<dbReference type="SUPFAM" id="SSF54403">
    <property type="entry name" value="Cystatin/monellin"/>
    <property type="match status" value="2"/>
</dbReference>
<dbReference type="GO" id="GO:0004869">
    <property type="term" value="F:cysteine-type endopeptidase inhibitor activity"/>
    <property type="evidence" value="ECO:0007669"/>
    <property type="project" value="InterPro"/>
</dbReference>
<protein>
    <recommendedName>
        <fullName evidence="8">Cystatin fetuin-A-type domain-containing protein</fullName>
    </recommendedName>
</protein>
<evidence type="ECO:0000256" key="6">
    <source>
        <dbReference type="ARBA" id="ARBA00023180"/>
    </source>
</evidence>
<keyword evidence="2" id="KW-0964">Secreted</keyword>
<dbReference type="GO" id="GO:0072562">
    <property type="term" value="C:blood microparticle"/>
    <property type="evidence" value="ECO:0007669"/>
    <property type="project" value="TreeGrafter"/>
</dbReference>
<dbReference type="Proteomes" id="UP000593565">
    <property type="component" value="Unassembled WGS sequence"/>
</dbReference>
<dbReference type="EMBL" id="JAAGNN010000005">
    <property type="protein sequence ID" value="KAF4089514.1"/>
    <property type="molecule type" value="Genomic_DNA"/>
</dbReference>
<dbReference type="Pfam" id="PF00031">
    <property type="entry name" value="Cystatin"/>
    <property type="match status" value="1"/>
</dbReference>
<keyword evidence="4" id="KW-0677">Repeat</keyword>
<evidence type="ECO:0000313" key="9">
    <source>
        <dbReference type="EMBL" id="KAF4089514.1"/>
    </source>
</evidence>
<feature type="chain" id="PRO_5029803067" description="Cystatin fetuin-A-type domain-containing protein" evidence="7">
    <location>
        <begin position="20"/>
        <end position="330"/>
    </location>
</feature>
<keyword evidence="3 7" id="KW-0732">Signal</keyword>
<dbReference type="InterPro" id="IPR025760">
    <property type="entry name" value="Cystatin_Fetuin_A"/>
</dbReference>
<evidence type="ECO:0000256" key="5">
    <source>
        <dbReference type="ARBA" id="ARBA00023157"/>
    </source>
</evidence>
<feature type="domain" description="Cystatin fetuin-A-type" evidence="8">
    <location>
        <begin position="24"/>
        <end position="134"/>
    </location>
</feature>
<proteinExistence type="predicted"/>
<dbReference type="AlphaFoldDB" id="A0A7J6B335"/>
<dbReference type="Gene3D" id="3.10.450.10">
    <property type="match status" value="2"/>
</dbReference>
<keyword evidence="10" id="KW-1185">Reference proteome</keyword>
<keyword evidence="6" id="KW-0325">Glycoprotein</keyword>
<evidence type="ECO:0000256" key="1">
    <source>
        <dbReference type="ARBA" id="ARBA00004613"/>
    </source>
</evidence>
<organism evidence="9 10">
    <name type="scientific">Ameiurus melas</name>
    <name type="common">Black bullhead</name>
    <name type="synonym">Silurus melas</name>
    <dbReference type="NCBI Taxonomy" id="219545"/>
    <lineage>
        <taxon>Eukaryota</taxon>
        <taxon>Metazoa</taxon>
        <taxon>Chordata</taxon>
        <taxon>Craniata</taxon>
        <taxon>Vertebrata</taxon>
        <taxon>Euteleostomi</taxon>
        <taxon>Actinopterygii</taxon>
        <taxon>Neopterygii</taxon>
        <taxon>Teleostei</taxon>
        <taxon>Ostariophysi</taxon>
        <taxon>Siluriformes</taxon>
        <taxon>Ictaluridae</taxon>
        <taxon>Ameiurus</taxon>
    </lineage>
</organism>
<accession>A0A7J6B335</accession>
<dbReference type="PANTHER" id="PTHR13814">
    <property type="entry name" value="FETUIN"/>
    <property type="match status" value="1"/>
</dbReference>
<evidence type="ECO:0000313" key="10">
    <source>
        <dbReference type="Proteomes" id="UP000593565"/>
    </source>
</evidence>
<name>A0A7J6B335_AMEME</name>
<dbReference type="InterPro" id="IPR046350">
    <property type="entry name" value="Cystatin_sf"/>
</dbReference>